<protein>
    <recommendedName>
        <fullName evidence="4">FAD/NAD(P)-binding domain-containing protein</fullName>
    </recommendedName>
</protein>
<organism evidence="5 6">
    <name type="scientific">Penicillium steckii</name>
    <dbReference type="NCBI Taxonomy" id="303698"/>
    <lineage>
        <taxon>Eukaryota</taxon>
        <taxon>Fungi</taxon>
        <taxon>Dikarya</taxon>
        <taxon>Ascomycota</taxon>
        <taxon>Pezizomycotina</taxon>
        <taxon>Eurotiomycetes</taxon>
        <taxon>Eurotiomycetidae</taxon>
        <taxon>Eurotiales</taxon>
        <taxon>Aspergillaceae</taxon>
        <taxon>Penicillium</taxon>
    </lineage>
</organism>
<comment type="caution">
    <text evidence="5">The sequence shown here is derived from an EMBL/GenBank/DDBJ whole genome shotgun (WGS) entry which is preliminary data.</text>
</comment>
<proteinExistence type="inferred from homology"/>
<dbReference type="InterPro" id="IPR023753">
    <property type="entry name" value="FAD/NAD-binding_dom"/>
</dbReference>
<accession>A0A1V6T9Z7</accession>
<dbReference type="PANTHER" id="PTHR48105">
    <property type="entry name" value="THIOREDOXIN REDUCTASE 1-RELATED-RELATED"/>
    <property type="match status" value="1"/>
</dbReference>
<evidence type="ECO:0000256" key="2">
    <source>
        <dbReference type="ARBA" id="ARBA00022630"/>
    </source>
</evidence>
<dbReference type="PRINTS" id="PR00469">
    <property type="entry name" value="PNDRDTASEII"/>
</dbReference>
<keyword evidence="3" id="KW-0560">Oxidoreductase</keyword>
<dbReference type="Pfam" id="PF07992">
    <property type="entry name" value="Pyr_redox_2"/>
    <property type="match status" value="1"/>
</dbReference>
<evidence type="ECO:0000313" key="6">
    <source>
        <dbReference type="Proteomes" id="UP000191285"/>
    </source>
</evidence>
<reference evidence="6" key="1">
    <citation type="journal article" date="2017" name="Nat. Microbiol.">
        <title>Global analysis of biosynthetic gene clusters reveals vast potential of secondary metabolite production in Penicillium species.</title>
        <authorList>
            <person name="Nielsen J.C."/>
            <person name="Grijseels S."/>
            <person name="Prigent S."/>
            <person name="Ji B."/>
            <person name="Dainat J."/>
            <person name="Nielsen K.F."/>
            <person name="Frisvad J.C."/>
            <person name="Workman M."/>
            <person name="Nielsen J."/>
        </authorList>
    </citation>
    <scope>NUCLEOTIDE SEQUENCE [LARGE SCALE GENOMIC DNA]</scope>
    <source>
        <strain evidence="6">IBT 24891</strain>
    </source>
</reference>
<keyword evidence="6" id="KW-1185">Reference proteome</keyword>
<evidence type="ECO:0000256" key="3">
    <source>
        <dbReference type="ARBA" id="ARBA00023002"/>
    </source>
</evidence>
<dbReference type="Proteomes" id="UP000191285">
    <property type="component" value="Unassembled WGS sequence"/>
</dbReference>
<evidence type="ECO:0000256" key="1">
    <source>
        <dbReference type="ARBA" id="ARBA00009333"/>
    </source>
</evidence>
<comment type="similarity">
    <text evidence="1">Belongs to the class-II pyridine nucleotide-disulfide oxidoreductase family.</text>
</comment>
<dbReference type="Gene3D" id="3.50.50.60">
    <property type="entry name" value="FAD/NAD(P)-binding domain"/>
    <property type="match status" value="2"/>
</dbReference>
<keyword evidence="2" id="KW-0285">Flavoprotein</keyword>
<sequence length="311" mass="33517">MLDVTDVLIVGGGYAGLAAANTLYRCCHTTTVFNSNCFRDAKASKIRLLPGFEDVESSRYREKAREELNETGLCAFVEDEVTLVEGSDAEGWTLTTTDGKKYKGRKIILATGTSESYPDIAGYTDCWVTGIFPCMFQFGYEQRGCASAGVLVVDKLAVVLPQVIKLAGDTGKFAHKITLYTNGAEMVTTQLKDLVGDTGFHVESRGIKRLIRGPEGADVTIELDDKTLCKESFLVHQPWTGLRGTLPSQLGVDITPMGDIKVEHPFPATTIPGVYAAGDCASPFKNASMAIVGGICAGNGVARELRTNLRK</sequence>
<dbReference type="InterPro" id="IPR050097">
    <property type="entry name" value="Ferredoxin-NADP_redctase_2"/>
</dbReference>
<gene>
    <name evidence="5" type="ORF">PENSTE_c010G01365</name>
</gene>
<dbReference type="PRINTS" id="PR00368">
    <property type="entry name" value="FADPNR"/>
</dbReference>
<dbReference type="GO" id="GO:0097237">
    <property type="term" value="P:cellular response to toxic substance"/>
    <property type="evidence" value="ECO:0007669"/>
    <property type="project" value="UniProtKB-ARBA"/>
</dbReference>
<dbReference type="EMBL" id="MLKD01000010">
    <property type="protein sequence ID" value="OQE22483.1"/>
    <property type="molecule type" value="Genomic_DNA"/>
</dbReference>
<dbReference type="InterPro" id="IPR036188">
    <property type="entry name" value="FAD/NAD-bd_sf"/>
</dbReference>
<dbReference type="OrthoDB" id="10260355at2759"/>
<dbReference type="GO" id="GO:0016491">
    <property type="term" value="F:oxidoreductase activity"/>
    <property type="evidence" value="ECO:0007669"/>
    <property type="project" value="UniProtKB-KW"/>
</dbReference>
<dbReference type="STRING" id="303698.A0A1V6T9Z7"/>
<dbReference type="AlphaFoldDB" id="A0A1V6T9Z7"/>
<evidence type="ECO:0000259" key="4">
    <source>
        <dbReference type="Pfam" id="PF07992"/>
    </source>
</evidence>
<feature type="domain" description="FAD/NAD(P)-binding" evidence="4">
    <location>
        <begin position="6"/>
        <end position="126"/>
    </location>
</feature>
<dbReference type="SUPFAM" id="SSF51905">
    <property type="entry name" value="FAD/NAD(P)-binding domain"/>
    <property type="match status" value="1"/>
</dbReference>
<evidence type="ECO:0000313" key="5">
    <source>
        <dbReference type="EMBL" id="OQE22483.1"/>
    </source>
</evidence>
<name>A0A1V6T9Z7_9EURO</name>